<reference evidence="1" key="1">
    <citation type="journal article" date="2020" name="Phytopathology">
        <title>Genome Sequence Resources of Colletotrichum truncatum, C. plurivorum, C. musicola, and C. sojae: Four Species Pathogenic to Soybean (Glycine max).</title>
        <authorList>
            <person name="Rogerio F."/>
            <person name="Boufleur T.R."/>
            <person name="Ciampi-Guillardi M."/>
            <person name="Sukno S.A."/>
            <person name="Thon M.R."/>
            <person name="Massola Junior N.S."/>
            <person name="Baroncelli R."/>
        </authorList>
    </citation>
    <scope>NUCLEOTIDE SEQUENCE</scope>
    <source>
        <strain evidence="1">LFN0074</strain>
    </source>
</reference>
<evidence type="ECO:0000313" key="2">
    <source>
        <dbReference type="Proteomes" id="UP000639643"/>
    </source>
</evidence>
<name>A0A8H6JL56_9PEZI</name>
<sequence>MVCPFCCTLDRDPGPSSRLLDVCVGNRFGDMYNPQHAPALCHESLRRLTAALPPSSTPPRGLRWSPRFQGANPVHAYLGSGTSWKSPRRAALSLPDAPAFQVVRERWHVSGGSAANGVSSQNAPEQIIDAISPGHWRWPLALSPLFSTSFFLVFPTTRGARDKESGR</sequence>
<comment type="caution">
    <text evidence="1">The sequence shown here is derived from an EMBL/GenBank/DDBJ whole genome shotgun (WGS) entry which is preliminary data.</text>
</comment>
<dbReference type="AlphaFoldDB" id="A0A8H6JL56"/>
<protein>
    <submittedName>
        <fullName evidence="1">Uncharacterized protein</fullName>
    </submittedName>
</protein>
<organism evidence="1 2">
    <name type="scientific">Colletotrichum musicola</name>
    <dbReference type="NCBI Taxonomy" id="2175873"/>
    <lineage>
        <taxon>Eukaryota</taxon>
        <taxon>Fungi</taxon>
        <taxon>Dikarya</taxon>
        <taxon>Ascomycota</taxon>
        <taxon>Pezizomycotina</taxon>
        <taxon>Sordariomycetes</taxon>
        <taxon>Hypocreomycetidae</taxon>
        <taxon>Glomerellales</taxon>
        <taxon>Glomerellaceae</taxon>
        <taxon>Colletotrichum</taxon>
        <taxon>Colletotrichum orchidearum species complex</taxon>
    </lineage>
</organism>
<keyword evidence="2" id="KW-1185">Reference proteome</keyword>
<accession>A0A8H6JL56</accession>
<evidence type="ECO:0000313" key="1">
    <source>
        <dbReference type="EMBL" id="KAF6814620.1"/>
    </source>
</evidence>
<dbReference type="EMBL" id="WIGM01000725">
    <property type="protein sequence ID" value="KAF6814620.1"/>
    <property type="molecule type" value="Genomic_DNA"/>
</dbReference>
<proteinExistence type="predicted"/>
<dbReference type="Proteomes" id="UP000639643">
    <property type="component" value="Unassembled WGS sequence"/>
</dbReference>
<gene>
    <name evidence="1" type="ORF">CMUS01_12608</name>
</gene>